<name>A0A2V1E6V1_9PLEO</name>
<protein>
    <submittedName>
        <fullName evidence="2">Uncharacterized protein</fullName>
    </submittedName>
</protein>
<organism evidence="2 3">
    <name type="scientific">Periconia macrospinosa</name>
    <dbReference type="NCBI Taxonomy" id="97972"/>
    <lineage>
        <taxon>Eukaryota</taxon>
        <taxon>Fungi</taxon>
        <taxon>Dikarya</taxon>
        <taxon>Ascomycota</taxon>
        <taxon>Pezizomycotina</taxon>
        <taxon>Dothideomycetes</taxon>
        <taxon>Pleosporomycetidae</taxon>
        <taxon>Pleosporales</taxon>
        <taxon>Massarineae</taxon>
        <taxon>Periconiaceae</taxon>
        <taxon>Periconia</taxon>
    </lineage>
</organism>
<keyword evidence="3" id="KW-1185">Reference proteome</keyword>
<gene>
    <name evidence="2" type="ORF">DM02DRAFT_649987</name>
</gene>
<feature type="region of interest" description="Disordered" evidence="1">
    <location>
        <begin position="139"/>
        <end position="215"/>
    </location>
</feature>
<dbReference type="EMBL" id="KZ805310">
    <property type="protein sequence ID" value="PVI06076.1"/>
    <property type="molecule type" value="Genomic_DNA"/>
</dbReference>
<feature type="compositionally biased region" description="Acidic residues" evidence="1">
    <location>
        <begin position="176"/>
        <end position="194"/>
    </location>
</feature>
<dbReference type="AlphaFoldDB" id="A0A2V1E6V1"/>
<evidence type="ECO:0000256" key="1">
    <source>
        <dbReference type="SAM" id="MobiDB-lite"/>
    </source>
</evidence>
<dbReference type="OrthoDB" id="3796132at2759"/>
<accession>A0A2V1E6V1</accession>
<evidence type="ECO:0000313" key="2">
    <source>
        <dbReference type="EMBL" id="PVI06076.1"/>
    </source>
</evidence>
<proteinExistence type="predicted"/>
<reference evidence="2 3" key="1">
    <citation type="journal article" date="2018" name="Sci. Rep.">
        <title>Comparative genomics provides insights into the lifestyle and reveals functional heterogeneity of dark septate endophytic fungi.</title>
        <authorList>
            <person name="Knapp D.G."/>
            <person name="Nemeth J.B."/>
            <person name="Barry K."/>
            <person name="Hainaut M."/>
            <person name="Henrissat B."/>
            <person name="Johnson J."/>
            <person name="Kuo A."/>
            <person name="Lim J.H.P."/>
            <person name="Lipzen A."/>
            <person name="Nolan M."/>
            <person name="Ohm R.A."/>
            <person name="Tamas L."/>
            <person name="Grigoriev I.V."/>
            <person name="Spatafora J.W."/>
            <person name="Nagy L.G."/>
            <person name="Kovacs G.M."/>
        </authorList>
    </citation>
    <scope>NUCLEOTIDE SEQUENCE [LARGE SCALE GENOMIC DNA]</scope>
    <source>
        <strain evidence="2 3">DSE2036</strain>
    </source>
</reference>
<sequence>MSSLCSSVLPSSALPSSMLPSAASCELLMRLKTLSWSFLFDLALQYYEGEEDRAILQNAISGFLDEPGSQSPSHQLAELLYFHYGHRIAATNNQVKQLTVAQAQHEILVRGLLTRKELTDDIDSLCSTLIDDNMSILEKPKPFRDSGDLGNSSPEKQIAQPEPRDEEGSDEKDKDEVMDEDDSSEDDSDEEDPGQDNGQSPSAIGDWRDNGGYIRSWNPKLQRCVQYRF</sequence>
<evidence type="ECO:0000313" key="3">
    <source>
        <dbReference type="Proteomes" id="UP000244855"/>
    </source>
</evidence>
<dbReference type="Proteomes" id="UP000244855">
    <property type="component" value="Unassembled WGS sequence"/>
</dbReference>